<dbReference type="Proteomes" id="UP000322214">
    <property type="component" value="Chromosome"/>
</dbReference>
<proteinExistence type="predicted"/>
<protein>
    <submittedName>
        <fullName evidence="1">Uncharacterized protein</fullName>
    </submittedName>
</protein>
<accession>A0A5B9P6B5</accession>
<dbReference type="EMBL" id="CP042912">
    <property type="protein sequence ID" value="QEG21814.1"/>
    <property type="molecule type" value="Genomic_DNA"/>
</dbReference>
<evidence type="ECO:0000313" key="1">
    <source>
        <dbReference type="EMBL" id="QEG21814.1"/>
    </source>
</evidence>
<organism evidence="1 2">
    <name type="scientific">Mariniblastus fucicola</name>
    <dbReference type="NCBI Taxonomy" id="980251"/>
    <lineage>
        <taxon>Bacteria</taxon>
        <taxon>Pseudomonadati</taxon>
        <taxon>Planctomycetota</taxon>
        <taxon>Planctomycetia</taxon>
        <taxon>Pirellulales</taxon>
        <taxon>Pirellulaceae</taxon>
        <taxon>Mariniblastus</taxon>
    </lineage>
</organism>
<evidence type="ECO:0000313" key="2">
    <source>
        <dbReference type="Proteomes" id="UP000322214"/>
    </source>
</evidence>
<dbReference type="AlphaFoldDB" id="A0A5B9P6B5"/>
<gene>
    <name evidence="1" type="ORF">MFFC18_16730</name>
</gene>
<dbReference type="KEGG" id="mff:MFFC18_16730"/>
<dbReference type="RefSeq" id="WP_157665199.1">
    <property type="nucleotide sequence ID" value="NZ_CP042912.1"/>
</dbReference>
<keyword evidence="2" id="KW-1185">Reference proteome</keyword>
<name>A0A5B9P6B5_9BACT</name>
<sequence>MSEPSQSNDPRANLIEELLTRQDEVIRRLDELDTQLIRTIESIRPPQDADAEPTKKAA</sequence>
<reference evidence="1 2" key="1">
    <citation type="submission" date="2019-08" db="EMBL/GenBank/DDBJ databases">
        <title>Deep-cultivation of Planctomycetes and their phenomic and genomic characterization uncovers novel biology.</title>
        <authorList>
            <person name="Wiegand S."/>
            <person name="Jogler M."/>
            <person name="Boedeker C."/>
            <person name="Pinto D."/>
            <person name="Vollmers J."/>
            <person name="Rivas-Marin E."/>
            <person name="Kohn T."/>
            <person name="Peeters S.H."/>
            <person name="Heuer A."/>
            <person name="Rast P."/>
            <person name="Oberbeckmann S."/>
            <person name="Bunk B."/>
            <person name="Jeske O."/>
            <person name="Meyerdierks A."/>
            <person name="Storesund J.E."/>
            <person name="Kallscheuer N."/>
            <person name="Luecker S."/>
            <person name="Lage O.M."/>
            <person name="Pohl T."/>
            <person name="Merkel B.J."/>
            <person name="Hornburger P."/>
            <person name="Mueller R.-W."/>
            <person name="Bruemmer F."/>
            <person name="Labrenz M."/>
            <person name="Spormann A.M."/>
            <person name="Op den Camp H."/>
            <person name="Overmann J."/>
            <person name="Amann R."/>
            <person name="Jetten M.S.M."/>
            <person name="Mascher T."/>
            <person name="Medema M.H."/>
            <person name="Devos D.P."/>
            <person name="Kaster A.-K."/>
            <person name="Ovreas L."/>
            <person name="Rohde M."/>
            <person name="Galperin M.Y."/>
            <person name="Jogler C."/>
        </authorList>
    </citation>
    <scope>NUCLEOTIDE SEQUENCE [LARGE SCALE GENOMIC DNA]</scope>
    <source>
        <strain evidence="1 2">FC18</strain>
    </source>
</reference>